<dbReference type="Pfam" id="PF01899">
    <property type="entry name" value="MNHE"/>
    <property type="match status" value="1"/>
</dbReference>
<dbReference type="PANTHER" id="PTHR34584:SF1">
    <property type="entry name" value="NA(+)_H(+) ANTIPORTER SUBUNIT E1"/>
    <property type="match status" value="1"/>
</dbReference>
<keyword evidence="9" id="KW-1185">Reference proteome</keyword>
<protein>
    <submittedName>
        <fullName evidence="8">Na+/H+ antiporter subunit E</fullName>
    </submittedName>
</protein>
<dbReference type="GO" id="GO:0005886">
    <property type="term" value="C:plasma membrane"/>
    <property type="evidence" value="ECO:0007669"/>
    <property type="project" value="UniProtKB-SubCell"/>
</dbReference>
<dbReference type="AlphaFoldDB" id="A0A1Q8SPU4"/>
<dbReference type="PANTHER" id="PTHR34584">
    <property type="entry name" value="NA(+)/H(+) ANTIPORTER SUBUNIT E1"/>
    <property type="match status" value="1"/>
</dbReference>
<organism evidence="8 9">
    <name type="scientific">Salinicola socius</name>
    <dbReference type="NCBI Taxonomy" id="404433"/>
    <lineage>
        <taxon>Bacteria</taxon>
        <taxon>Pseudomonadati</taxon>
        <taxon>Pseudomonadota</taxon>
        <taxon>Gammaproteobacteria</taxon>
        <taxon>Oceanospirillales</taxon>
        <taxon>Halomonadaceae</taxon>
        <taxon>Salinicola</taxon>
    </lineage>
</organism>
<dbReference type="Proteomes" id="UP000186878">
    <property type="component" value="Unassembled WGS sequence"/>
</dbReference>
<sequence>MIPPTRWLPMPVLSLLLLVVWLMLQQSVALGQWILGGLLAILIPMICRPFWERQPTIKRPLKLVGYVFRVLGDIVTANLQVSKLILDPRGRMRPAFVEYPLTLKGNFPITILASTITMTPGTVSAHLRLDGRTLLIHALDVGDINALIDDIHQRYERPLLEIFES</sequence>
<name>A0A1Q8SPU4_9GAMM</name>
<dbReference type="InterPro" id="IPR002758">
    <property type="entry name" value="Cation_antiport_E"/>
</dbReference>
<keyword evidence="3" id="KW-1003">Cell membrane</keyword>
<dbReference type="OrthoDB" id="9807187at2"/>
<comment type="caution">
    <text evidence="8">The sequence shown here is derived from an EMBL/GenBank/DDBJ whole genome shotgun (WGS) entry which is preliminary data.</text>
</comment>
<evidence type="ECO:0000256" key="7">
    <source>
        <dbReference type="SAM" id="Phobius"/>
    </source>
</evidence>
<evidence type="ECO:0000256" key="5">
    <source>
        <dbReference type="ARBA" id="ARBA00022989"/>
    </source>
</evidence>
<feature type="transmembrane region" description="Helical" evidence="7">
    <location>
        <begin position="7"/>
        <end position="24"/>
    </location>
</feature>
<accession>A0A1Q8SPU4</accession>
<evidence type="ECO:0000256" key="1">
    <source>
        <dbReference type="ARBA" id="ARBA00004651"/>
    </source>
</evidence>
<evidence type="ECO:0000256" key="3">
    <source>
        <dbReference type="ARBA" id="ARBA00022475"/>
    </source>
</evidence>
<comment type="similarity">
    <text evidence="2">Belongs to the CPA3 antiporters (TC 2.A.63) subunit E family.</text>
</comment>
<keyword evidence="4 7" id="KW-0812">Transmembrane</keyword>
<evidence type="ECO:0000313" key="9">
    <source>
        <dbReference type="Proteomes" id="UP000186878"/>
    </source>
</evidence>
<evidence type="ECO:0000256" key="2">
    <source>
        <dbReference type="ARBA" id="ARBA00006228"/>
    </source>
</evidence>
<feature type="transmembrane region" description="Helical" evidence="7">
    <location>
        <begin position="30"/>
        <end position="51"/>
    </location>
</feature>
<dbReference type="STRING" id="404433.BTW07_14035"/>
<dbReference type="EMBL" id="MSDO01000021">
    <property type="protein sequence ID" value="OLO03461.1"/>
    <property type="molecule type" value="Genomic_DNA"/>
</dbReference>
<gene>
    <name evidence="8" type="ORF">BTW07_14035</name>
</gene>
<dbReference type="RefSeq" id="WP_075570806.1">
    <property type="nucleotide sequence ID" value="NZ_MSDO01000021.1"/>
</dbReference>
<evidence type="ECO:0000256" key="6">
    <source>
        <dbReference type="ARBA" id="ARBA00023136"/>
    </source>
</evidence>
<dbReference type="NCBIfam" id="NF006518">
    <property type="entry name" value="PRK08965.1-2"/>
    <property type="match status" value="1"/>
</dbReference>
<comment type="subcellular location">
    <subcellularLocation>
        <location evidence="1">Cell membrane</location>
        <topology evidence="1">Multi-pass membrane protein</topology>
    </subcellularLocation>
</comment>
<proteinExistence type="inferred from homology"/>
<evidence type="ECO:0000256" key="4">
    <source>
        <dbReference type="ARBA" id="ARBA00022692"/>
    </source>
</evidence>
<evidence type="ECO:0000313" key="8">
    <source>
        <dbReference type="EMBL" id="OLO03461.1"/>
    </source>
</evidence>
<keyword evidence="6 7" id="KW-0472">Membrane</keyword>
<keyword evidence="5 7" id="KW-1133">Transmembrane helix</keyword>
<reference evidence="8 9" key="1">
    <citation type="submission" date="2016-12" db="EMBL/GenBank/DDBJ databases">
        <title>Draft genome sequences of strains Salinicola socius SMB35, Salinicola sp. MH3R3-1 and Chromohalobacter sp. SMB17 from the Verkhnekamsk potash mining region of Russia.</title>
        <authorList>
            <person name="Mavrodi D.V."/>
            <person name="Olsson B.E."/>
            <person name="Korsakova E.S."/>
            <person name="Pyankova A."/>
            <person name="Mavrodi O.V."/>
            <person name="Plotnikova E.G."/>
        </authorList>
    </citation>
    <scope>NUCLEOTIDE SEQUENCE [LARGE SCALE GENOMIC DNA]</scope>
    <source>
        <strain evidence="8 9">SMB35</strain>
    </source>
</reference>
<dbReference type="GO" id="GO:0008324">
    <property type="term" value="F:monoatomic cation transmembrane transporter activity"/>
    <property type="evidence" value="ECO:0007669"/>
    <property type="project" value="InterPro"/>
</dbReference>
<dbReference type="PIRSF" id="PIRSF019239">
    <property type="entry name" value="MrpE"/>
    <property type="match status" value="1"/>
</dbReference>